<sequence>MSAPLFKWAHFDALNRYRITLHQAFETTERIKADLGLASDRAFIRLHQPALEHMHIQVQAQLRYWPEILEWPYRIFYEQSDLVADLERFSSDYFRVVDALTRSERKKLLSTLDLSQPPFELNGRLKILSPTAGYPFAMQVKQQVFDLWIKYDRAAFTAKDLYSRSSLVLPRLVDFMQGAINAYANNRKLDPMGSDGRIVGVRAMINDMKNLHAQIADATRDLGEGYANLARFLSGSLSDFKDLFTSISIERFGEMIESAMPRLELAEKLISHTRQ</sequence>
<protein>
    <submittedName>
        <fullName evidence="1">Uncharacterized protein</fullName>
    </submittedName>
</protein>
<accession>A0A1C2DV50</accession>
<dbReference type="EMBL" id="MDEN01000064">
    <property type="protein sequence ID" value="OCX18642.1"/>
    <property type="molecule type" value="Genomic_DNA"/>
</dbReference>
<proteinExistence type="predicted"/>
<organism evidence="1 2">
    <name type="scientific">Pseudomonas graminis</name>
    <dbReference type="NCBI Taxonomy" id="158627"/>
    <lineage>
        <taxon>Bacteria</taxon>
        <taxon>Pseudomonadati</taxon>
        <taxon>Pseudomonadota</taxon>
        <taxon>Gammaproteobacteria</taxon>
        <taxon>Pseudomonadales</taxon>
        <taxon>Pseudomonadaceae</taxon>
        <taxon>Pseudomonas</taxon>
    </lineage>
</organism>
<dbReference type="Proteomes" id="UP000095143">
    <property type="component" value="Unassembled WGS sequence"/>
</dbReference>
<dbReference type="AlphaFoldDB" id="A0A1C2DV50"/>
<evidence type="ECO:0000313" key="2">
    <source>
        <dbReference type="Proteomes" id="UP000095143"/>
    </source>
</evidence>
<reference evidence="1 2" key="1">
    <citation type="submission" date="2016-08" db="EMBL/GenBank/DDBJ databases">
        <title>Whole genome sequence of Pseudomonas graminis strain UASWS1507, a potential biological control agent for agriculture.</title>
        <authorList>
            <person name="Crovadore J."/>
            <person name="Calmin G."/>
            <person name="Chablais R."/>
            <person name="Cochard B."/>
            <person name="Lefort F."/>
        </authorList>
    </citation>
    <scope>NUCLEOTIDE SEQUENCE [LARGE SCALE GENOMIC DNA]</scope>
    <source>
        <strain evidence="1 2">UASWS1507</strain>
    </source>
</reference>
<dbReference type="OrthoDB" id="9928332at2"/>
<comment type="caution">
    <text evidence="1">The sequence shown here is derived from an EMBL/GenBank/DDBJ whole genome shotgun (WGS) entry which is preliminary data.</text>
</comment>
<evidence type="ECO:0000313" key="1">
    <source>
        <dbReference type="EMBL" id="OCX18642.1"/>
    </source>
</evidence>
<dbReference type="RefSeq" id="WP_065990208.1">
    <property type="nucleotide sequence ID" value="NZ_MDEN01000064.1"/>
</dbReference>
<name>A0A1C2DV50_9PSED</name>
<gene>
    <name evidence="1" type="ORF">BBI10_16670</name>
</gene>